<organism evidence="2 3">
    <name type="scientific">Thermosediminibacter litoriperuensis</name>
    <dbReference type="NCBI Taxonomy" id="291989"/>
    <lineage>
        <taxon>Bacteria</taxon>
        <taxon>Bacillati</taxon>
        <taxon>Bacillota</taxon>
        <taxon>Clostridia</taxon>
        <taxon>Thermosediminibacterales</taxon>
        <taxon>Thermosediminibacteraceae</taxon>
        <taxon>Thermosediminibacter</taxon>
    </lineage>
</organism>
<feature type="transmembrane region" description="Helical" evidence="1">
    <location>
        <begin position="16"/>
        <end position="37"/>
    </location>
</feature>
<dbReference type="Pfam" id="PF07556">
    <property type="entry name" value="DUF1538"/>
    <property type="match status" value="1"/>
</dbReference>
<gene>
    <name evidence="2" type="ORF">LZ11_01035</name>
</gene>
<dbReference type="InterPro" id="IPR011435">
    <property type="entry name" value="UmpAB"/>
</dbReference>
<feature type="transmembrane region" description="Helical" evidence="1">
    <location>
        <begin position="148"/>
        <end position="165"/>
    </location>
</feature>
<feature type="transmembrane region" description="Helical" evidence="1">
    <location>
        <begin position="83"/>
        <end position="112"/>
    </location>
</feature>
<proteinExistence type="predicted"/>
<keyword evidence="1" id="KW-0812">Transmembrane</keyword>
<keyword evidence="1" id="KW-0472">Membrane</keyword>
<protein>
    <submittedName>
        <fullName evidence="2">Uncharacterized protein DUF1538</fullName>
    </submittedName>
</protein>
<feature type="transmembrane region" description="Helical" evidence="1">
    <location>
        <begin position="172"/>
        <end position="193"/>
    </location>
</feature>
<sequence>MISALFEGFPAALKDVAIALSPLVVLFVFFQIFMLKLPKRQVIKIVKGIILTFAGLALFLQGVHVGFLPVGELMGMAIGSLDYNWILIPIGFLMGFAVIMAEPAVQVLAIEVEKASSGHINKRIMIYTLCVGVAFSVSLSMIRVLTGISLWYFIVPGYIIALLMTKYVSSEFVAIAFDAGGAATGPMTVTFILSMTVGVAKQLEGRNPLIDGFGMVSLVALTPIISILILGVLYSRKEKLGDERRIYSGREF</sequence>
<dbReference type="AlphaFoldDB" id="A0A5S5AUI0"/>
<feature type="transmembrane region" description="Helical" evidence="1">
    <location>
        <begin position="213"/>
        <end position="235"/>
    </location>
</feature>
<comment type="caution">
    <text evidence="2">The sequence shown here is derived from an EMBL/GenBank/DDBJ whole genome shotgun (WGS) entry which is preliminary data.</text>
</comment>
<keyword evidence="3" id="KW-1185">Reference proteome</keyword>
<evidence type="ECO:0000313" key="2">
    <source>
        <dbReference type="EMBL" id="TYP56114.1"/>
    </source>
</evidence>
<evidence type="ECO:0000256" key="1">
    <source>
        <dbReference type="SAM" id="Phobius"/>
    </source>
</evidence>
<feature type="transmembrane region" description="Helical" evidence="1">
    <location>
        <begin position="49"/>
        <end position="71"/>
    </location>
</feature>
<evidence type="ECO:0000313" key="3">
    <source>
        <dbReference type="Proteomes" id="UP000322294"/>
    </source>
</evidence>
<feature type="transmembrane region" description="Helical" evidence="1">
    <location>
        <begin position="124"/>
        <end position="142"/>
    </location>
</feature>
<dbReference type="Proteomes" id="UP000322294">
    <property type="component" value="Unassembled WGS sequence"/>
</dbReference>
<dbReference type="OrthoDB" id="9805989at2"/>
<keyword evidence="1" id="KW-1133">Transmembrane helix</keyword>
<accession>A0A5S5AUI0</accession>
<reference evidence="2 3" key="1">
    <citation type="submission" date="2019-07" db="EMBL/GenBank/DDBJ databases">
        <title>Genomic Encyclopedia of Type Strains, Phase I: the one thousand microbial genomes (KMG-I) project.</title>
        <authorList>
            <person name="Kyrpides N."/>
        </authorList>
    </citation>
    <scope>NUCLEOTIDE SEQUENCE [LARGE SCALE GENOMIC DNA]</scope>
    <source>
        <strain evidence="2 3">DSM 16647</strain>
    </source>
</reference>
<dbReference type="EMBL" id="VNHO01000009">
    <property type="protein sequence ID" value="TYP56114.1"/>
    <property type="molecule type" value="Genomic_DNA"/>
</dbReference>
<dbReference type="RefSeq" id="WP_148866821.1">
    <property type="nucleotide sequence ID" value="NZ_VNHO01000009.1"/>
</dbReference>
<name>A0A5S5AUI0_9FIRM</name>